<dbReference type="AlphaFoldDB" id="A0AAE0JYN7"/>
<organism evidence="5 6">
    <name type="scientific">Podospora didyma</name>
    <dbReference type="NCBI Taxonomy" id="330526"/>
    <lineage>
        <taxon>Eukaryota</taxon>
        <taxon>Fungi</taxon>
        <taxon>Dikarya</taxon>
        <taxon>Ascomycota</taxon>
        <taxon>Pezizomycotina</taxon>
        <taxon>Sordariomycetes</taxon>
        <taxon>Sordariomycetidae</taxon>
        <taxon>Sordariales</taxon>
        <taxon>Podosporaceae</taxon>
        <taxon>Podospora</taxon>
    </lineage>
</organism>
<feature type="repeat" description="ANK" evidence="3">
    <location>
        <begin position="104"/>
        <end position="136"/>
    </location>
</feature>
<dbReference type="PANTHER" id="PTHR24123:SF33">
    <property type="entry name" value="PROTEIN HOS4"/>
    <property type="match status" value="1"/>
</dbReference>
<reference evidence="5" key="1">
    <citation type="journal article" date="2023" name="Mol. Phylogenet. Evol.">
        <title>Genome-scale phylogeny and comparative genomics of the fungal order Sordariales.</title>
        <authorList>
            <person name="Hensen N."/>
            <person name="Bonometti L."/>
            <person name="Westerberg I."/>
            <person name="Brannstrom I.O."/>
            <person name="Guillou S."/>
            <person name="Cros-Aarteil S."/>
            <person name="Calhoun S."/>
            <person name="Haridas S."/>
            <person name="Kuo A."/>
            <person name="Mondo S."/>
            <person name="Pangilinan J."/>
            <person name="Riley R."/>
            <person name="LaButti K."/>
            <person name="Andreopoulos B."/>
            <person name="Lipzen A."/>
            <person name="Chen C."/>
            <person name="Yan M."/>
            <person name="Daum C."/>
            <person name="Ng V."/>
            <person name="Clum A."/>
            <person name="Steindorff A."/>
            <person name="Ohm R.A."/>
            <person name="Martin F."/>
            <person name="Silar P."/>
            <person name="Natvig D.O."/>
            <person name="Lalanne C."/>
            <person name="Gautier V."/>
            <person name="Ament-Velasquez S.L."/>
            <person name="Kruys A."/>
            <person name="Hutchinson M.I."/>
            <person name="Powell A.J."/>
            <person name="Barry K."/>
            <person name="Miller A.N."/>
            <person name="Grigoriev I.V."/>
            <person name="Debuchy R."/>
            <person name="Gladieux P."/>
            <person name="Hiltunen Thoren M."/>
            <person name="Johannesson H."/>
        </authorList>
    </citation>
    <scope>NUCLEOTIDE SEQUENCE</scope>
    <source>
        <strain evidence="5">CBS 232.78</strain>
    </source>
</reference>
<keyword evidence="6" id="KW-1185">Reference proteome</keyword>
<feature type="signal peptide" evidence="4">
    <location>
        <begin position="1"/>
        <end position="20"/>
    </location>
</feature>
<dbReference type="PANTHER" id="PTHR24123">
    <property type="entry name" value="ANKYRIN REPEAT-CONTAINING"/>
    <property type="match status" value="1"/>
</dbReference>
<dbReference type="Gene3D" id="1.25.40.20">
    <property type="entry name" value="Ankyrin repeat-containing domain"/>
    <property type="match status" value="3"/>
</dbReference>
<dbReference type="SUPFAM" id="SSF48403">
    <property type="entry name" value="Ankyrin repeat"/>
    <property type="match status" value="2"/>
</dbReference>
<protein>
    <submittedName>
        <fullName evidence="5">Ankyrin repeat-containing domain protein</fullName>
    </submittedName>
</protein>
<accession>A0AAE0JYN7</accession>
<keyword evidence="2 3" id="KW-0040">ANK repeat</keyword>
<dbReference type="PROSITE" id="PS50088">
    <property type="entry name" value="ANK_REPEAT"/>
    <property type="match status" value="3"/>
</dbReference>
<dbReference type="InterPro" id="IPR002110">
    <property type="entry name" value="Ankyrin_rpt"/>
</dbReference>
<gene>
    <name evidence="5" type="ORF">B0H63DRAFT_405408</name>
</gene>
<comment type="caution">
    <text evidence="5">The sequence shown here is derived from an EMBL/GenBank/DDBJ whole genome shotgun (WGS) entry which is preliminary data.</text>
</comment>
<dbReference type="InterPro" id="IPR051165">
    <property type="entry name" value="Multifunctional_ANK_Repeat"/>
</dbReference>
<evidence type="ECO:0000313" key="5">
    <source>
        <dbReference type="EMBL" id="KAK3366440.1"/>
    </source>
</evidence>
<dbReference type="Pfam" id="PF12796">
    <property type="entry name" value="Ank_2"/>
    <property type="match status" value="1"/>
</dbReference>
<evidence type="ECO:0000256" key="4">
    <source>
        <dbReference type="SAM" id="SignalP"/>
    </source>
</evidence>
<dbReference type="Pfam" id="PF00023">
    <property type="entry name" value="Ank"/>
    <property type="match status" value="1"/>
</dbReference>
<keyword evidence="4" id="KW-0732">Signal</keyword>
<dbReference type="PROSITE" id="PS50297">
    <property type="entry name" value="ANK_REP_REGION"/>
    <property type="match status" value="2"/>
</dbReference>
<dbReference type="Proteomes" id="UP001285441">
    <property type="component" value="Unassembled WGS sequence"/>
</dbReference>
<feature type="repeat" description="ANK" evidence="3">
    <location>
        <begin position="406"/>
        <end position="438"/>
    </location>
</feature>
<evidence type="ECO:0000256" key="2">
    <source>
        <dbReference type="ARBA" id="ARBA00023043"/>
    </source>
</evidence>
<reference evidence="5" key="2">
    <citation type="submission" date="2023-06" db="EMBL/GenBank/DDBJ databases">
        <authorList>
            <consortium name="Lawrence Berkeley National Laboratory"/>
            <person name="Haridas S."/>
            <person name="Hensen N."/>
            <person name="Bonometti L."/>
            <person name="Westerberg I."/>
            <person name="Brannstrom I.O."/>
            <person name="Guillou S."/>
            <person name="Cros-Aarteil S."/>
            <person name="Calhoun S."/>
            <person name="Kuo A."/>
            <person name="Mondo S."/>
            <person name="Pangilinan J."/>
            <person name="Riley R."/>
            <person name="LaButti K."/>
            <person name="Andreopoulos B."/>
            <person name="Lipzen A."/>
            <person name="Chen C."/>
            <person name="Yanf M."/>
            <person name="Daum C."/>
            <person name="Ng V."/>
            <person name="Clum A."/>
            <person name="Steindorff A."/>
            <person name="Ohm R."/>
            <person name="Martin F."/>
            <person name="Silar P."/>
            <person name="Natvig D."/>
            <person name="Lalanne C."/>
            <person name="Gautier V."/>
            <person name="Ament-velasquez S.L."/>
            <person name="Kruys A."/>
            <person name="Hutchinson M.I."/>
            <person name="Powell A.J."/>
            <person name="Barry K."/>
            <person name="Miller A.N."/>
            <person name="Grigoriev I.V."/>
            <person name="Debuchy R."/>
            <person name="Gladieux P."/>
            <person name="Thoren M.H."/>
            <person name="Johannesson H."/>
        </authorList>
    </citation>
    <scope>NUCLEOTIDE SEQUENCE</scope>
    <source>
        <strain evidence="5">CBS 232.78</strain>
    </source>
</reference>
<sequence length="770" mass="84952">MASFQLLPLELLLEIGGLLAERSSLAALVRTNRVCHGLLTRSLYTRYSHKAVRWSIEAARLDVVKNTLFHAETEEKKSLVVNWRMYSEDEDDDLAGWAEYQNNYFTTPLHVACCKGLNDIVTCLLDNGAEIDAISQGWCSCTNLEAQWMGDSNELRQYPPWMPLHHALCHKQVSTALLLIERGAPLRVAEALPTVNLPAVTALQSAVENGLPSVVSLLKRQYSELEARSALGAPSEYRTRDTYGNTVMHYLALCLNRDAVYDIARTLLDWNFDLEGRGGSRNSTPLDLASYLGNFPAARALLKAGAYPGTTLDEDYADNDWEEHNTCLSNALEAQYGPNMIKISPRAWEEERAQFIKELIISKIDVNKVVGSRDTPLILAAKRGFKVELRLLLEEGGACINGVGKYKATALMKACEFSHMSCIEHLLAAGASVNQVDDSGATAIDYATCSNSPYHLEDMMMVLLRHGAIVCCPHENLHQASKDPPLLPLFLRGIVQNPPFDLLDLLLQYSTQANLSQSCWQATVLEAVKTELPEPRDLEVYKKLGKLGRQLGYVFDDCALANIVVQLIREGDHRLSDLVFALGDGKTLQTNTGVLTRKALLALGMIMSCNEKQTLGRAISKLIGETHDITGNILLLRSKSSLLHLACSGMSCEIITTLLDRGCCDINVLNAFSMTPLAEATLIGDIDTIKLLLRYGADPYMAYWDTGSILSPRLGPTNDFLQDPDGRQLARCVTETVAVMDKAPIHLDHLTAFEIVGGQKLLSPPVEHDN</sequence>
<feature type="repeat" description="ANK" evidence="3">
    <location>
        <begin position="672"/>
        <end position="698"/>
    </location>
</feature>
<keyword evidence="1" id="KW-0677">Repeat</keyword>
<evidence type="ECO:0000256" key="1">
    <source>
        <dbReference type="ARBA" id="ARBA00022737"/>
    </source>
</evidence>
<name>A0AAE0JYN7_9PEZI</name>
<dbReference type="InterPro" id="IPR036770">
    <property type="entry name" value="Ankyrin_rpt-contain_sf"/>
</dbReference>
<proteinExistence type="predicted"/>
<feature type="chain" id="PRO_5042014867" evidence="4">
    <location>
        <begin position="21"/>
        <end position="770"/>
    </location>
</feature>
<dbReference type="SMART" id="SM00248">
    <property type="entry name" value="ANK"/>
    <property type="match status" value="10"/>
</dbReference>
<evidence type="ECO:0000313" key="6">
    <source>
        <dbReference type="Proteomes" id="UP001285441"/>
    </source>
</evidence>
<dbReference type="EMBL" id="JAULSW010000012">
    <property type="protein sequence ID" value="KAK3366440.1"/>
    <property type="molecule type" value="Genomic_DNA"/>
</dbReference>
<evidence type="ECO:0000256" key="3">
    <source>
        <dbReference type="PROSITE-ProRule" id="PRU00023"/>
    </source>
</evidence>